<evidence type="ECO:0000256" key="2">
    <source>
        <dbReference type="ARBA" id="ARBA00023274"/>
    </source>
</evidence>
<dbReference type="InterPro" id="IPR023803">
    <property type="entry name" value="Ribosomal_bS16_dom_sf"/>
</dbReference>
<dbReference type="PANTHER" id="PTHR12919:SF20">
    <property type="entry name" value="SMALL RIBOSOMAL SUBUNIT PROTEIN BS16M"/>
    <property type="match status" value="1"/>
</dbReference>
<dbReference type="NCBIfam" id="TIGR00002">
    <property type="entry name" value="S16"/>
    <property type="match status" value="1"/>
</dbReference>
<dbReference type="Pfam" id="PF00886">
    <property type="entry name" value="Ribosomal_S16"/>
    <property type="match status" value="1"/>
</dbReference>
<evidence type="ECO:0000256" key="4">
    <source>
        <dbReference type="SAM" id="MobiDB-lite"/>
    </source>
</evidence>
<sequence>MLTIKLQRVGKKHQPSYRVVVAEKRSKLAGPPVEDLGSYDPRTKKAVLSAERVTHWMSKGAKPTVTAHNLLVREKIVNAPTIAVKMRKKAEEAPAEANAPPASPAPAA</sequence>
<dbReference type="GO" id="GO:0006412">
    <property type="term" value="P:translation"/>
    <property type="evidence" value="ECO:0007669"/>
    <property type="project" value="UniProtKB-UniRule"/>
</dbReference>
<keyword evidence="2 3" id="KW-0687">Ribonucleoprotein</keyword>
<evidence type="ECO:0000313" key="5">
    <source>
        <dbReference type="EMBL" id="OGZ01095.1"/>
    </source>
</evidence>
<dbReference type="SUPFAM" id="SSF54565">
    <property type="entry name" value="Ribosomal protein S16"/>
    <property type="match status" value="1"/>
</dbReference>
<dbReference type="EMBL" id="MHLC01000021">
    <property type="protein sequence ID" value="OGZ01095.1"/>
    <property type="molecule type" value="Genomic_DNA"/>
</dbReference>
<dbReference type="GO" id="GO:0003735">
    <property type="term" value="F:structural constituent of ribosome"/>
    <property type="evidence" value="ECO:0007669"/>
    <property type="project" value="InterPro"/>
</dbReference>
<reference evidence="5 6" key="1">
    <citation type="journal article" date="2016" name="Nat. Commun.">
        <title>Thousands of microbial genomes shed light on interconnected biogeochemical processes in an aquifer system.</title>
        <authorList>
            <person name="Anantharaman K."/>
            <person name="Brown C.T."/>
            <person name="Hug L.A."/>
            <person name="Sharon I."/>
            <person name="Castelle C.J."/>
            <person name="Probst A.J."/>
            <person name="Thomas B.C."/>
            <person name="Singh A."/>
            <person name="Wilkins M.J."/>
            <person name="Karaoz U."/>
            <person name="Brodie E.L."/>
            <person name="Williams K.H."/>
            <person name="Hubbard S.S."/>
            <person name="Banfield J.F."/>
        </authorList>
    </citation>
    <scope>NUCLEOTIDE SEQUENCE [LARGE SCALE GENOMIC DNA]</scope>
</reference>
<comment type="caution">
    <text evidence="5">The sequence shown here is derived from an EMBL/GenBank/DDBJ whole genome shotgun (WGS) entry which is preliminary data.</text>
</comment>
<name>A0A1G2CI88_9BACT</name>
<evidence type="ECO:0000313" key="6">
    <source>
        <dbReference type="Proteomes" id="UP000178495"/>
    </source>
</evidence>
<protein>
    <recommendedName>
        <fullName evidence="3">Small ribosomal subunit protein bS16</fullName>
    </recommendedName>
</protein>
<dbReference type="Proteomes" id="UP000178495">
    <property type="component" value="Unassembled WGS sequence"/>
</dbReference>
<organism evidence="5 6">
    <name type="scientific">Candidatus Liptonbacteria bacterium RIFCSPLOWO2_01_FULL_56_20</name>
    <dbReference type="NCBI Taxonomy" id="1798652"/>
    <lineage>
        <taxon>Bacteria</taxon>
        <taxon>Candidatus Liptoniibacteriota</taxon>
    </lineage>
</organism>
<dbReference type="Gene3D" id="3.30.1320.10">
    <property type="match status" value="1"/>
</dbReference>
<accession>A0A1G2CI88</accession>
<dbReference type="GO" id="GO:0015935">
    <property type="term" value="C:small ribosomal subunit"/>
    <property type="evidence" value="ECO:0007669"/>
    <property type="project" value="TreeGrafter"/>
</dbReference>
<keyword evidence="1 3" id="KW-0689">Ribosomal protein</keyword>
<evidence type="ECO:0000256" key="1">
    <source>
        <dbReference type="ARBA" id="ARBA00022980"/>
    </source>
</evidence>
<dbReference type="STRING" id="1798652.A3A43_00435"/>
<comment type="similarity">
    <text evidence="3">Belongs to the bacterial ribosomal protein bS16 family.</text>
</comment>
<dbReference type="PANTHER" id="PTHR12919">
    <property type="entry name" value="30S RIBOSOMAL PROTEIN S16"/>
    <property type="match status" value="1"/>
</dbReference>
<dbReference type="AlphaFoldDB" id="A0A1G2CI88"/>
<dbReference type="GO" id="GO:0005737">
    <property type="term" value="C:cytoplasm"/>
    <property type="evidence" value="ECO:0007669"/>
    <property type="project" value="UniProtKB-ARBA"/>
</dbReference>
<feature type="region of interest" description="Disordered" evidence="4">
    <location>
        <begin position="88"/>
        <end position="108"/>
    </location>
</feature>
<dbReference type="InterPro" id="IPR000307">
    <property type="entry name" value="Ribosomal_bS16"/>
</dbReference>
<evidence type="ECO:0000256" key="3">
    <source>
        <dbReference type="HAMAP-Rule" id="MF_00385"/>
    </source>
</evidence>
<gene>
    <name evidence="3" type="primary">rpsP</name>
    <name evidence="5" type="ORF">A3A43_00435</name>
</gene>
<dbReference type="HAMAP" id="MF_00385">
    <property type="entry name" value="Ribosomal_bS16"/>
    <property type="match status" value="1"/>
</dbReference>
<proteinExistence type="inferred from homology"/>